<evidence type="ECO:0000256" key="4">
    <source>
        <dbReference type="ARBA" id="ARBA00023136"/>
    </source>
</evidence>
<dbReference type="SUPFAM" id="SSF103481">
    <property type="entry name" value="Multidrug resistance efflux transporter EmrE"/>
    <property type="match status" value="2"/>
</dbReference>
<keyword evidence="2 5" id="KW-0812">Transmembrane</keyword>
<dbReference type="InterPro" id="IPR037185">
    <property type="entry name" value="EmrE-like"/>
</dbReference>
<feature type="non-terminal residue" evidence="7">
    <location>
        <position position="1"/>
    </location>
</feature>
<feature type="domain" description="EamA" evidence="6">
    <location>
        <begin position="10"/>
        <end position="137"/>
    </location>
</feature>
<accession>A0A3B0Z557</accession>
<feature type="transmembrane region" description="Helical" evidence="5">
    <location>
        <begin position="32"/>
        <end position="54"/>
    </location>
</feature>
<feature type="transmembrane region" description="Helical" evidence="5">
    <location>
        <begin position="267"/>
        <end position="285"/>
    </location>
</feature>
<feature type="transmembrane region" description="Helical" evidence="5">
    <location>
        <begin position="120"/>
        <end position="143"/>
    </location>
</feature>
<gene>
    <name evidence="7" type="ORF">MNBD_GAMMA14-218</name>
</gene>
<dbReference type="GO" id="GO:0016020">
    <property type="term" value="C:membrane"/>
    <property type="evidence" value="ECO:0007669"/>
    <property type="project" value="UniProtKB-SubCell"/>
</dbReference>
<dbReference type="InterPro" id="IPR000620">
    <property type="entry name" value="EamA_dom"/>
</dbReference>
<proteinExistence type="predicted"/>
<protein>
    <submittedName>
        <fullName evidence="7">Permease of the drug/metabolite transporter (DMT) superfamily</fullName>
    </submittedName>
</protein>
<comment type="subcellular location">
    <subcellularLocation>
        <location evidence="1">Membrane</location>
        <topology evidence="1">Multi-pass membrane protein</topology>
    </subcellularLocation>
</comment>
<dbReference type="EMBL" id="UOFM01000402">
    <property type="protein sequence ID" value="VAW81399.1"/>
    <property type="molecule type" value="Genomic_DNA"/>
</dbReference>
<name>A0A3B0Z557_9ZZZZ</name>
<evidence type="ECO:0000259" key="6">
    <source>
        <dbReference type="Pfam" id="PF00892"/>
    </source>
</evidence>
<reference evidence="7" key="1">
    <citation type="submission" date="2018-06" db="EMBL/GenBank/DDBJ databases">
        <authorList>
            <person name="Zhirakovskaya E."/>
        </authorList>
    </citation>
    <scope>NUCLEOTIDE SEQUENCE</scope>
</reference>
<feature type="transmembrane region" description="Helical" evidence="5">
    <location>
        <begin position="149"/>
        <end position="168"/>
    </location>
</feature>
<feature type="transmembrane region" description="Helical" evidence="5">
    <location>
        <begin position="92"/>
        <end position="113"/>
    </location>
</feature>
<evidence type="ECO:0000256" key="5">
    <source>
        <dbReference type="SAM" id="Phobius"/>
    </source>
</evidence>
<dbReference type="AlphaFoldDB" id="A0A3B0Z557"/>
<evidence type="ECO:0000256" key="2">
    <source>
        <dbReference type="ARBA" id="ARBA00022692"/>
    </source>
</evidence>
<keyword evidence="4 5" id="KW-0472">Membrane</keyword>
<organism evidence="7">
    <name type="scientific">hydrothermal vent metagenome</name>
    <dbReference type="NCBI Taxonomy" id="652676"/>
    <lineage>
        <taxon>unclassified sequences</taxon>
        <taxon>metagenomes</taxon>
        <taxon>ecological metagenomes</taxon>
    </lineage>
</organism>
<feature type="transmembrane region" description="Helical" evidence="5">
    <location>
        <begin position="66"/>
        <end position="86"/>
    </location>
</feature>
<feature type="domain" description="EamA" evidence="6">
    <location>
        <begin position="149"/>
        <end position="282"/>
    </location>
</feature>
<feature type="transmembrane region" description="Helical" evidence="5">
    <location>
        <begin position="211"/>
        <end position="232"/>
    </location>
</feature>
<keyword evidence="3 5" id="KW-1133">Transmembrane helix</keyword>
<dbReference type="Pfam" id="PF00892">
    <property type="entry name" value="EamA"/>
    <property type="match status" value="2"/>
</dbReference>
<feature type="transmembrane region" description="Helical" evidence="5">
    <location>
        <begin position="175"/>
        <end position="199"/>
    </location>
</feature>
<evidence type="ECO:0000256" key="3">
    <source>
        <dbReference type="ARBA" id="ARBA00022989"/>
    </source>
</evidence>
<feature type="transmembrane region" description="Helical" evidence="5">
    <location>
        <begin position="244"/>
        <end position="261"/>
    </location>
</feature>
<evidence type="ECO:0000313" key="7">
    <source>
        <dbReference type="EMBL" id="VAW81399.1"/>
    </source>
</evidence>
<dbReference type="PANTHER" id="PTHR32322">
    <property type="entry name" value="INNER MEMBRANE TRANSPORTER"/>
    <property type="match status" value="1"/>
</dbReference>
<evidence type="ECO:0000256" key="1">
    <source>
        <dbReference type="ARBA" id="ARBA00004141"/>
    </source>
</evidence>
<dbReference type="PANTHER" id="PTHR32322:SF14">
    <property type="entry name" value="PROTEIN PAGO"/>
    <property type="match status" value="1"/>
</dbReference>
<dbReference type="InterPro" id="IPR050638">
    <property type="entry name" value="AA-Vitamin_Transporters"/>
</dbReference>
<sequence>RLMSVPAAFAGVILIWSTTPLAIQWSSQGGGYLFGVTARMTLGLLFCLLAIRFFNVSMPWHARARGAYLAAGLGIYGAMSLVYWGAQYVPSGWIAVLFGLSPLVTSIFSALWLSEQSLGLVRVAGLLLGLVGLAVIFLMGGAPDIQTDLGIAAVLLSTVVHAASAVWVRRLSVELPALAVTGGGLMLAVPLFILTWLLFDGSWPVMLPERARFSIVYLALFGSLLGFFWYYYLLREVEAARVNLITLVTPVTALLLGHWLNGEVIEAGVWFGTALILSGLLVHQWDQFSRRPATG</sequence>